<gene>
    <name evidence="3" type="ORF">ITQ90_01425</name>
</gene>
<sequence length="363" mass="41650">MKEKKPTMLTYIGEEQKYLEEMLGRYPKGIPEINGREWLVLATGSSINAAYSAKYYIEKMTDIIIEIEEPFKFQYYEKLRPEIETVIGISQSGESTSTINALAEISAGNPSIDTYGMTSNLESEITKVVKENIDIEMGEEKVGYVTKGFSVTVFKLMLIGLKESRRRGLISEAQETAELENFKKAFKEIPSIIKKTNIFFQRWREELCKASRFTALTCGSTIGTAYEMQTKFCETVRIPSQGMDIEVFMHGPYLEVNPSHQLFFIESNSPLKERLDRLRKYEKQYVNNVYSISLGESSSKKDDKTIYLNLNEIDEYKASLFLIIPFQILAYHISEALGRHLEHRIYTDFGVAMQSKTKPGDYV</sequence>
<dbReference type="GO" id="GO:0006047">
    <property type="term" value="P:UDP-N-acetylglucosamine metabolic process"/>
    <property type="evidence" value="ECO:0007669"/>
    <property type="project" value="TreeGrafter"/>
</dbReference>
<keyword evidence="1" id="KW-0677">Repeat</keyword>
<proteinExistence type="predicted"/>
<accession>A0AB73HDJ0</accession>
<dbReference type="Gene3D" id="3.40.50.10490">
    <property type="entry name" value="Glucose-6-phosphate isomerase like protein, domain 1"/>
    <property type="match status" value="2"/>
</dbReference>
<evidence type="ECO:0000259" key="2">
    <source>
        <dbReference type="PROSITE" id="PS51464"/>
    </source>
</evidence>
<evidence type="ECO:0000313" key="4">
    <source>
        <dbReference type="Proteomes" id="UP001194632"/>
    </source>
</evidence>
<evidence type="ECO:0000313" key="3">
    <source>
        <dbReference type="EMBL" id="MBF7114200.1"/>
    </source>
</evidence>
<dbReference type="PROSITE" id="PS51464">
    <property type="entry name" value="SIS"/>
    <property type="match status" value="1"/>
</dbReference>
<dbReference type="InterPro" id="IPR046348">
    <property type="entry name" value="SIS_dom_sf"/>
</dbReference>
<evidence type="ECO:0000256" key="1">
    <source>
        <dbReference type="ARBA" id="ARBA00022737"/>
    </source>
</evidence>
<dbReference type="RefSeq" id="WP_195749193.1">
    <property type="nucleotide sequence ID" value="NZ_CP197205.1"/>
</dbReference>
<dbReference type="EMBL" id="JADOFP010000001">
    <property type="protein sequence ID" value="MBF7114200.1"/>
    <property type="molecule type" value="Genomic_DNA"/>
</dbReference>
<name>A0AB73HDJ0_PEDPE</name>
<dbReference type="PANTHER" id="PTHR10937:SF17">
    <property type="entry name" value="GLUCOSAMINE-FRUCTOSE-6-PHOSPHATE AMINOTRANSFERASE"/>
    <property type="match status" value="1"/>
</dbReference>
<dbReference type="PANTHER" id="PTHR10937">
    <property type="entry name" value="GLUCOSAMINE--FRUCTOSE-6-PHOSPHATE AMINOTRANSFERASE, ISOMERIZING"/>
    <property type="match status" value="1"/>
</dbReference>
<dbReference type="CDD" id="cd05009">
    <property type="entry name" value="SIS_GlmS_GlmD_2"/>
    <property type="match status" value="1"/>
</dbReference>
<protein>
    <submittedName>
        <fullName evidence="3">SIS domain-containing protein</fullName>
    </submittedName>
</protein>
<organism evidence="3 4">
    <name type="scientific">Pediococcus pentosaceus</name>
    <dbReference type="NCBI Taxonomy" id="1255"/>
    <lineage>
        <taxon>Bacteria</taxon>
        <taxon>Bacillati</taxon>
        <taxon>Bacillota</taxon>
        <taxon>Bacilli</taxon>
        <taxon>Lactobacillales</taxon>
        <taxon>Lactobacillaceae</taxon>
        <taxon>Pediococcus</taxon>
    </lineage>
</organism>
<dbReference type="Proteomes" id="UP001194632">
    <property type="component" value="Unassembled WGS sequence"/>
</dbReference>
<dbReference type="GO" id="GO:0097367">
    <property type="term" value="F:carbohydrate derivative binding"/>
    <property type="evidence" value="ECO:0007669"/>
    <property type="project" value="InterPro"/>
</dbReference>
<comment type="caution">
    <text evidence="3">The sequence shown here is derived from an EMBL/GenBank/DDBJ whole genome shotgun (WGS) entry which is preliminary data.</text>
</comment>
<feature type="domain" description="SIS" evidence="2">
    <location>
        <begin position="19"/>
        <end position="169"/>
    </location>
</feature>
<dbReference type="Pfam" id="PF01380">
    <property type="entry name" value="SIS"/>
    <property type="match status" value="1"/>
</dbReference>
<dbReference type="CDD" id="cd05008">
    <property type="entry name" value="SIS_GlmS_GlmD_1"/>
    <property type="match status" value="1"/>
</dbReference>
<dbReference type="InterPro" id="IPR035490">
    <property type="entry name" value="GlmS/FrlB_SIS"/>
</dbReference>
<dbReference type="GO" id="GO:0006487">
    <property type="term" value="P:protein N-linked glycosylation"/>
    <property type="evidence" value="ECO:0007669"/>
    <property type="project" value="TreeGrafter"/>
</dbReference>
<dbReference type="SUPFAM" id="SSF53697">
    <property type="entry name" value="SIS domain"/>
    <property type="match status" value="1"/>
</dbReference>
<dbReference type="GO" id="GO:0004360">
    <property type="term" value="F:glutamine-fructose-6-phosphate transaminase (isomerizing) activity"/>
    <property type="evidence" value="ECO:0007669"/>
    <property type="project" value="TreeGrafter"/>
</dbReference>
<dbReference type="AlphaFoldDB" id="A0AB73HDJ0"/>
<reference evidence="3" key="1">
    <citation type="submission" date="2020-11" db="EMBL/GenBank/DDBJ databases">
        <title>Antibiotic susceptibility profiles of Pediococcus pentosaceus from various origins and their implications for the safety assessment of strains with food-technology applications.</title>
        <authorList>
            <person name="Shani N."/>
            <person name="Oberhaensli S."/>
            <person name="Arias E."/>
        </authorList>
    </citation>
    <scope>NUCLEOTIDE SEQUENCE</scope>
    <source>
        <strain evidence="3">FAM 24207</strain>
    </source>
</reference>
<dbReference type="InterPro" id="IPR001347">
    <property type="entry name" value="SIS_dom"/>
</dbReference>
<dbReference type="InterPro" id="IPR035466">
    <property type="entry name" value="GlmS/AgaS_SIS"/>
</dbReference>
<dbReference type="GO" id="GO:0006002">
    <property type="term" value="P:fructose 6-phosphate metabolic process"/>
    <property type="evidence" value="ECO:0007669"/>
    <property type="project" value="TreeGrafter"/>
</dbReference>